<dbReference type="eggNOG" id="KOG2009">
    <property type="taxonomic scope" value="Eukaryota"/>
</dbReference>
<dbReference type="InParanoid" id="K7LKJ3"/>
<feature type="region of interest" description="Disordered" evidence="1">
    <location>
        <begin position="129"/>
        <end position="249"/>
    </location>
</feature>
<evidence type="ECO:0000313" key="3">
    <source>
        <dbReference type="EMBL" id="KRH34776.1"/>
    </source>
</evidence>
<reference evidence="3 4" key="1">
    <citation type="journal article" date="2010" name="Nature">
        <title>Genome sequence of the palaeopolyploid soybean.</title>
        <authorList>
            <person name="Schmutz J."/>
            <person name="Cannon S.B."/>
            <person name="Schlueter J."/>
            <person name="Ma J."/>
            <person name="Mitros T."/>
            <person name="Nelson W."/>
            <person name="Hyten D.L."/>
            <person name="Song Q."/>
            <person name="Thelen J.J."/>
            <person name="Cheng J."/>
            <person name="Xu D."/>
            <person name="Hellsten U."/>
            <person name="May G.D."/>
            <person name="Yu Y."/>
            <person name="Sakurai T."/>
            <person name="Umezawa T."/>
            <person name="Bhattacharyya M.K."/>
            <person name="Sandhu D."/>
            <person name="Valliyodan B."/>
            <person name="Lindquist E."/>
            <person name="Peto M."/>
            <person name="Grant D."/>
            <person name="Shu S."/>
            <person name="Goodstein D."/>
            <person name="Barry K."/>
            <person name="Futrell-Griggs M."/>
            <person name="Abernathy B."/>
            <person name="Du J."/>
            <person name="Tian Z."/>
            <person name="Zhu L."/>
            <person name="Gill N."/>
            <person name="Joshi T."/>
            <person name="Libault M."/>
            <person name="Sethuraman A."/>
            <person name="Zhang X.-C."/>
            <person name="Shinozaki K."/>
            <person name="Nguyen H.T."/>
            <person name="Wing R.A."/>
            <person name="Cregan P."/>
            <person name="Specht J."/>
            <person name="Grimwood J."/>
            <person name="Rokhsar D."/>
            <person name="Stacey G."/>
            <person name="Shoemaker R.C."/>
            <person name="Jackson S.A."/>
        </authorList>
    </citation>
    <scope>NUCLEOTIDE SEQUENCE [LARGE SCALE GENOMIC DNA]</scope>
    <source>
        <strain evidence="4">cv. Williams 82</strain>
        <tissue evidence="3">Callus</tissue>
    </source>
</reference>
<dbReference type="InterPro" id="IPR009057">
    <property type="entry name" value="Homeodomain-like_sf"/>
</dbReference>
<dbReference type="STRING" id="3847.K7LKJ3"/>
<dbReference type="CDD" id="cd00167">
    <property type="entry name" value="SANT"/>
    <property type="match status" value="1"/>
</dbReference>
<dbReference type="InterPro" id="IPR039467">
    <property type="entry name" value="TFIIIB_B''_Myb"/>
</dbReference>
<dbReference type="AlphaFoldDB" id="K7LKJ3"/>
<dbReference type="Gramene" id="KRH34776">
    <property type="protein sequence ID" value="KRH34776"/>
    <property type="gene ID" value="GLYMA_10G205200"/>
</dbReference>
<dbReference type="Proteomes" id="UP000008827">
    <property type="component" value="Chromosome 10"/>
</dbReference>
<dbReference type="EMBL" id="CM000843">
    <property type="protein sequence ID" value="KRH34776.1"/>
    <property type="molecule type" value="Genomic_DNA"/>
</dbReference>
<reference evidence="3" key="3">
    <citation type="submission" date="2018-07" db="EMBL/GenBank/DDBJ databases">
        <title>WGS assembly of Glycine max.</title>
        <authorList>
            <person name="Schmutz J."/>
            <person name="Cannon S."/>
            <person name="Schlueter J."/>
            <person name="Ma J."/>
            <person name="Mitros T."/>
            <person name="Nelson W."/>
            <person name="Hyten D."/>
            <person name="Song Q."/>
            <person name="Thelen J."/>
            <person name="Cheng J."/>
            <person name="Xu D."/>
            <person name="Hellsten U."/>
            <person name="May G."/>
            <person name="Yu Y."/>
            <person name="Sakurai T."/>
            <person name="Umezawa T."/>
            <person name="Bhattacharyya M."/>
            <person name="Sandhu D."/>
            <person name="Valliyodan B."/>
            <person name="Lindquist E."/>
            <person name="Peto M."/>
            <person name="Grant D."/>
            <person name="Shu S."/>
            <person name="Goodstein D."/>
            <person name="Barry K."/>
            <person name="Futrell-Griggs M."/>
            <person name="Abernathy B."/>
            <person name="Du J."/>
            <person name="Tian Z."/>
            <person name="Zhu L."/>
            <person name="Gill N."/>
            <person name="Joshi T."/>
            <person name="Libault M."/>
            <person name="Sethuraman A."/>
            <person name="Zhang X."/>
            <person name="Shinozaki K."/>
            <person name="Nguyen H."/>
            <person name="Wing R."/>
            <person name="Cregan P."/>
            <person name="Specht J."/>
            <person name="Grimwood J."/>
            <person name="Rokhsar D."/>
            <person name="Stacey G."/>
            <person name="Shoemaker R."/>
            <person name="Jackson S."/>
        </authorList>
    </citation>
    <scope>NUCLEOTIDE SEQUENCE</scope>
    <source>
        <tissue evidence="3">Callus</tissue>
    </source>
</reference>
<dbReference type="SUPFAM" id="SSF46689">
    <property type="entry name" value="Homeodomain-like"/>
    <property type="match status" value="1"/>
</dbReference>
<feature type="compositionally biased region" description="Basic and acidic residues" evidence="1">
    <location>
        <begin position="458"/>
        <end position="470"/>
    </location>
</feature>
<feature type="compositionally biased region" description="Basic and acidic residues" evidence="1">
    <location>
        <begin position="222"/>
        <end position="242"/>
    </location>
</feature>
<evidence type="ECO:0000313" key="5">
    <source>
        <dbReference type="Proteomes" id="UP000008827"/>
    </source>
</evidence>
<feature type="region of interest" description="Disordered" evidence="1">
    <location>
        <begin position="454"/>
        <end position="498"/>
    </location>
</feature>
<dbReference type="PANTHER" id="PTHR22929:SF0">
    <property type="entry name" value="TRANSCRIPTION FACTOR TFIIIB COMPONENT B'' HOMOLOG"/>
    <property type="match status" value="1"/>
</dbReference>
<dbReference type="InterPro" id="IPR001005">
    <property type="entry name" value="SANT/Myb"/>
</dbReference>
<organism evidence="4">
    <name type="scientific">Glycine max</name>
    <name type="common">Soybean</name>
    <name type="synonym">Glycine hispida</name>
    <dbReference type="NCBI Taxonomy" id="3847"/>
    <lineage>
        <taxon>Eukaryota</taxon>
        <taxon>Viridiplantae</taxon>
        <taxon>Streptophyta</taxon>
        <taxon>Embryophyta</taxon>
        <taxon>Tracheophyta</taxon>
        <taxon>Spermatophyta</taxon>
        <taxon>Magnoliopsida</taxon>
        <taxon>eudicotyledons</taxon>
        <taxon>Gunneridae</taxon>
        <taxon>Pentapetalae</taxon>
        <taxon>rosids</taxon>
        <taxon>fabids</taxon>
        <taxon>Fabales</taxon>
        <taxon>Fabaceae</taxon>
        <taxon>Papilionoideae</taxon>
        <taxon>50 kb inversion clade</taxon>
        <taxon>NPAAA clade</taxon>
        <taxon>indigoferoid/millettioid clade</taxon>
        <taxon>Phaseoleae</taxon>
        <taxon>Glycine</taxon>
        <taxon>Glycine subgen. Soja</taxon>
    </lineage>
</organism>
<name>K7LKJ3_SOYBN</name>
<dbReference type="GO" id="GO:0000126">
    <property type="term" value="C:transcription factor TFIIIB complex"/>
    <property type="evidence" value="ECO:0000318"/>
    <property type="project" value="GO_Central"/>
</dbReference>
<dbReference type="EnsemblPlants" id="KRH34776">
    <property type="protein sequence ID" value="KRH34776"/>
    <property type="gene ID" value="GLYMA_10G205200"/>
</dbReference>
<dbReference type="HOGENOM" id="CLU_010700_0_0_1"/>
<dbReference type="PaxDb" id="3847-GLYMA10G34941.1"/>
<feature type="domain" description="Transcription factor TFIIIB component B'' Myb" evidence="2">
    <location>
        <begin position="357"/>
        <end position="423"/>
    </location>
</feature>
<dbReference type="GO" id="GO:0001156">
    <property type="term" value="F:TFIIIC-class transcription factor complex binding"/>
    <property type="evidence" value="ECO:0000318"/>
    <property type="project" value="GO_Central"/>
</dbReference>
<gene>
    <name evidence="3" type="ORF">GLYMA_10G205200</name>
</gene>
<accession>K7LKJ3</accession>
<sequence length="498" mass="55247">MDPFDDVLPVAPAARSKCFTLFEARPGAKFIPKAKSKQLSPKEIPVFHPANAMHSEDAVHNGTIGKSSGEAADIFSATDTGKPALHSLNEKGAEQNFVTPASSDDVFHYQSMKSGEGPTSGIPVHEELTNAADNSNKRKKDGSTSCSLRKNRRSSIAGEGEEDKGGKTSRQLRKQAARKPANSSFNEDVEDNNDLDPPYNSNGDELQENDETMKLIIHPRKKEYQQRKKANDDLEKTEERPKKFSHSTRRRKRCVDKALLEIPEDELDLRQIPIKDIILLEEHREWLAKNEVMTSNTSSTNQSGGDSLHKATAYYLLAVAGAYNEGEFSGSEDAYDDQANEGIISTSHLFNHQCLMKKAPGAIWSEQDTQQFYEAVRMTGTIFSLFEPLFPGKTPHQIKLKFNNEDGKYCSRVDDAVYHFAKVKPVSTKAEEDPGGDASDFVMAEEVVDLTAGTHEVATTKEDADVKAQEDSVAVHSPEQPDDSDDDFQKWSQYESAL</sequence>
<evidence type="ECO:0000259" key="2">
    <source>
        <dbReference type="Pfam" id="PF15963"/>
    </source>
</evidence>
<evidence type="ECO:0000313" key="4">
    <source>
        <dbReference type="EnsemblPlants" id="KRH34776"/>
    </source>
</evidence>
<evidence type="ECO:0000256" key="1">
    <source>
        <dbReference type="SAM" id="MobiDB-lite"/>
    </source>
</evidence>
<dbReference type="PANTHER" id="PTHR22929">
    <property type="entry name" value="RNA POLYMERASE III TRANSCRIPTION INITIATION FACTOR B"/>
    <property type="match status" value="1"/>
</dbReference>
<reference evidence="4" key="2">
    <citation type="submission" date="2018-02" db="UniProtKB">
        <authorList>
            <consortium name="EnsemblPlants"/>
        </authorList>
    </citation>
    <scope>IDENTIFICATION</scope>
    <source>
        <strain evidence="4">Williams 82</strain>
    </source>
</reference>
<dbReference type="Pfam" id="PF15963">
    <property type="entry name" value="Myb_DNA-bind_7"/>
    <property type="match status" value="1"/>
</dbReference>
<dbReference type="GO" id="GO:0070898">
    <property type="term" value="P:RNA polymerase III preinitiation complex assembly"/>
    <property type="evidence" value="ECO:0000318"/>
    <property type="project" value="GO_Central"/>
</dbReference>
<protein>
    <recommendedName>
        <fullName evidence="2">Transcription factor TFIIIB component B'' Myb domain-containing protein</fullName>
    </recommendedName>
</protein>
<keyword evidence="5" id="KW-1185">Reference proteome</keyword>
<proteinExistence type="predicted"/>